<evidence type="ECO:0000256" key="3">
    <source>
        <dbReference type="ARBA" id="ARBA00022833"/>
    </source>
</evidence>
<evidence type="ECO:0000313" key="7">
    <source>
        <dbReference type="EMBL" id="KAK2146568.1"/>
    </source>
</evidence>
<evidence type="ECO:0000256" key="4">
    <source>
        <dbReference type="ARBA" id="ARBA00023125"/>
    </source>
</evidence>
<keyword evidence="3" id="KW-0862">Zinc</keyword>
<dbReference type="PANTHER" id="PTHR47696:SF1">
    <property type="entry name" value="THAP DOMAIN-CONTAINING PROTEIN 2"/>
    <property type="match status" value="1"/>
</dbReference>
<keyword evidence="2 5" id="KW-0863">Zinc-finger</keyword>
<dbReference type="InterPro" id="IPR026521">
    <property type="entry name" value="THAP2"/>
</dbReference>
<proteinExistence type="predicted"/>
<evidence type="ECO:0000313" key="8">
    <source>
        <dbReference type="Proteomes" id="UP001208570"/>
    </source>
</evidence>
<dbReference type="Pfam" id="PF05485">
    <property type="entry name" value="THAP"/>
    <property type="match status" value="1"/>
</dbReference>
<keyword evidence="8" id="KW-1185">Reference proteome</keyword>
<reference evidence="7" key="1">
    <citation type="journal article" date="2023" name="Mol. Biol. Evol.">
        <title>Third-Generation Sequencing Reveals the Adaptive Role of the Epigenome in Three Deep-Sea Polychaetes.</title>
        <authorList>
            <person name="Perez M."/>
            <person name="Aroh O."/>
            <person name="Sun Y."/>
            <person name="Lan Y."/>
            <person name="Juniper S.K."/>
            <person name="Young C.R."/>
            <person name="Angers B."/>
            <person name="Qian P.Y."/>
        </authorList>
    </citation>
    <scope>NUCLEOTIDE SEQUENCE</scope>
    <source>
        <strain evidence="7">P08H-3</strain>
    </source>
</reference>
<keyword evidence="1" id="KW-0479">Metal-binding</keyword>
<dbReference type="GO" id="GO:0008270">
    <property type="term" value="F:zinc ion binding"/>
    <property type="evidence" value="ECO:0007669"/>
    <property type="project" value="UniProtKB-KW"/>
</dbReference>
<dbReference type="InterPro" id="IPR006612">
    <property type="entry name" value="THAP_Znf"/>
</dbReference>
<keyword evidence="4 5" id="KW-0238">DNA-binding</keyword>
<accession>A0AAD9J540</accession>
<evidence type="ECO:0000256" key="5">
    <source>
        <dbReference type="PROSITE-ProRule" id="PRU00309"/>
    </source>
</evidence>
<evidence type="ECO:0000259" key="6">
    <source>
        <dbReference type="PROSITE" id="PS50950"/>
    </source>
</evidence>
<dbReference type="PROSITE" id="PS50950">
    <property type="entry name" value="ZF_THAP"/>
    <property type="match status" value="1"/>
</dbReference>
<dbReference type="AlphaFoldDB" id="A0AAD9J540"/>
<dbReference type="EMBL" id="JAODUP010000598">
    <property type="protein sequence ID" value="KAK2146568.1"/>
    <property type="molecule type" value="Genomic_DNA"/>
</dbReference>
<feature type="domain" description="THAP-type" evidence="6">
    <location>
        <begin position="38"/>
        <end position="149"/>
    </location>
</feature>
<organism evidence="7 8">
    <name type="scientific">Paralvinella palmiformis</name>
    <dbReference type="NCBI Taxonomy" id="53620"/>
    <lineage>
        <taxon>Eukaryota</taxon>
        <taxon>Metazoa</taxon>
        <taxon>Spiralia</taxon>
        <taxon>Lophotrochozoa</taxon>
        <taxon>Annelida</taxon>
        <taxon>Polychaeta</taxon>
        <taxon>Sedentaria</taxon>
        <taxon>Canalipalpata</taxon>
        <taxon>Terebellida</taxon>
        <taxon>Terebelliformia</taxon>
        <taxon>Alvinellidae</taxon>
        <taxon>Paralvinella</taxon>
    </lineage>
</organism>
<dbReference type="GO" id="GO:0003677">
    <property type="term" value="F:DNA binding"/>
    <property type="evidence" value="ECO:0007669"/>
    <property type="project" value="UniProtKB-UniRule"/>
</dbReference>
<dbReference type="Proteomes" id="UP001208570">
    <property type="component" value="Unassembled WGS sequence"/>
</dbReference>
<name>A0AAD9J540_9ANNE</name>
<dbReference type="PANTHER" id="PTHR47696">
    <property type="entry name" value="THAP DOMAIN-CONTAINING PROTEIN 2"/>
    <property type="match status" value="1"/>
</dbReference>
<gene>
    <name evidence="7" type="ORF">LSH36_598g03011</name>
</gene>
<evidence type="ECO:0000256" key="1">
    <source>
        <dbReference type="ARBA" id="ARBA00022723"/>
    </source>
</evidence>
<sequence>MRRFYAHWFHDGCPKDRGWITVLDDLEGYCDWERNGIRPSLMYCSGNTDCLFAVNRRRGITSARGEESRSFWMDVRLNTGVAIMRGTKCQGGDVNKSPKQHRDWLVNLRREGLTPTTFTILCSVNFEDNCFDITGNTRWLHANAVPTKFDFPPHLQKSKPNRKLPVTVTSTRIRGSECGPSSEGHPLITIILDHPYDIRKSPSK</sequence>
<protein>
    <recommendedName>
        <fullName evidence="6">THAP-type domain-containing protein</fullName>
    </recommendedName>
</protein>
<dbReference type="SUPFAM" id="SSF57716">
    <property type="entry name" value="Glucocorticoid receptor-like (DNA-binding domain)"/>
    <property type="match status" value="1"/>
</dbReference>
<dbReference type="SMART" id="SM00692">
    <property type="entry name" value="DM3"/>
    <property type="match status" value="1"/>
</dbReference>
<evidence type="ECO:0000256" key="2">
    <source>
        <dbReference type="ARBA" id="ARBA00022771"/>
    </source>
</evidence>
<comment type="caution">
    <text evidence="7">The sequence shown here is derived from an EMBL/GenBank/DDBJ whole genome shotgun (WGS) entry which is preliminary data.</text>
</comment>